<keyword evidence="8" id="KW-0282">Flagellum</keyword>
<name>B6BH25_SULGG</name>
<comment type="subcellular location">
    <subcellularLocation>
        <location evidence="1 4">Bacterial flagellum basal body</location>
    </subcellularLocation>
</comment>
<keyword evidence="8" id="KW-0966">Cell projection</keyword>
<feature type="domain" description="Flagellar basal-body/hook protein C-terminal" evidence="6">
    <location>
        <begin position="375"/>
        <end position="417"/>
    </location>
</feature>
<dbReference type="AlphaFoldDB" id="B6BH25"/>
<dbReference type="PANTHER" id="PTHR30435:SF19">
    <property type="entry name" value="FLAGELLAR BASAL-BODY ROD PROTEIN FLGG"/>
    <property type="match status" value="1"/>
</dbReference>
<dbReference type="Pfam" id="PF06429">
    <property type="entry name" value="Flg_bbr_C"/>
    <property type="match status" value="1"/>
</dbReference>
<keyword evidence="9" id="KW-1185">Reference proteome</keyword>
<gene>
    <name evidence="8" type="ORF">SMGD1_1288</name>
</gene>
<evidence type="ECO:0000259" key="5">
    <source>
        <dbReference type="Pfam" id="PF00460"/>
    </source>
</evidence>
<evidence type="ECO:0000313" key="8">
    <source>
        <dbReference type="EMBL" id="EHP29812.1"/>
    </source>
</evidence>
<dbReference type="PROSITE" id="PS00588">
    <property type="entry name" value="FLAGELLA_BB_ROD"/>
    <property type="match status" value="1"/>
</dbReference>
<dbReference type="OrthoDB" id="9804559at2"/>
<dbReference type="eggNOG" id="COG1749">
    <property type="taxonomic scope" value="Bacteria"/>
</dbReference>
<evidence type="ECO:0000256" key="1">
    <source>
        <dbReference type="ARBA" id="ARBA00004117"/>
    </source>
</evidence>
<dbReference type="InterPro" id="IPR001444">
    <property type="entry name" value="Flag_bb_rod_N"/>
</dbReference>
<feature type="domain" description="Flagellar hook protein FlgE/F/G-like D1" evidence="7">
    <location>
        <begin position="91"/>
        <end position="140"/>
    </location>
</feature>
<dbReference type="NCBIfam" id="TIGR03506">
    <property type="entry name" value="FlgEFG_subfam"/>
    <property type="match status" value="1"/>
</dbReference>
<dbReference type="GO" id="GO:0071978">
    <property type="term" value="P:bacterial-type flagellum-dependent swarming motility"/>
    <property type="evidence" value="ECO:0007669"/>
    <property type="project" value="TreeGrafter"/>
</dbReference>
<dbReference type="InterPro" id="IPR010930">
    <property type="entry name" value="Flg_bb/hook_C_dom"/>
</dbReference>
<organism evidence="8 9">
    <name type="scientific">Sulfurimonas gotlandica (strain DSM 19862 / JCM 16533 / GD1)</name>
    <dbReference type="NCBI Taxonomy" id="929558"/>
    <lineage>
        <taxon>Bacteria</taxon>
        <taxon>Pseudomonadati</taxon>
        <taxon>Campylobacterota</taxon>
        <taxon>Epsilonproteobacteria</taxon>
        <taxon>Campylobacterales</taxon>
        <taxon>Sulfurimonadaceae</taxon>
        <taxon>Sulfurimonas</taxon>
    </lineage>
</organism>
<dbReference type="HOGENOM" id="CLU_013687_2_4_7"/>
<dbReference type="SUPFAM" id="SSF117143">
    <property type="entry name" value="Flagellar hook protein flgE"/>
    <property type="match status" value="1"/>
</dbReference>
<evidence type="ECO:0000256" key="3">
    <source>
        <dbReference type="ARBA" id="ARBA00023143"/>
    </source>
</evidence>
<accession>H1FRS6</accession>
<sequence length="419" mass="44549">MMTQAFYTGISGLKSNQGGINIITDNLANISTVGFRGYNTEFASMFEDNLNTTSKNSATSSTIGAGVKLQAATMNRDQGVIQISDKSTDLAIVGNGWFGIQGEKDTMYTRGGNFTFDRDSDLITQDGFYVLGTMGANIQDDVLTGILDEVKLGDVKSQEKLRFPQTLTYPSVASTTAKFLGNIGTDDEARTIGAGVIDGLNNRNHLRLSFTKVVPQVLPGSQWDVTATTQTLDGTTIYDTQTGGASFDSRGALISTTLTSIDNNGSPVAIDLGSGFDGVVAISNIPISASSLADGTQGGDLEGYSVNKNAEVIATFTNGLQSSVGKIAVYHFRNEQGLDRASGARFFEGKNSGSPLFYQDSSGENIIGTDILNFHLEGSNVQMTTGLTDLIIFQRAYDANSKSITTADQMMQKALQMDA</sequence>
<dbReference type="InterPro" id="IPR053967">
    <property type="entry name" value="LlgE_F_G-like_D1"/>
</dbReference>
<reference evidence="8 9" key="1">
    <citation type="journal article" date="2012" name="Proc. Natl. Acad. Sci. U.S.A.">
        <title>Genome and physiology of a model Epsilonproteobacterium responsible for sulfide detoxification in marine oxygen depletion zones.</title>
        <authorList>
            <person name="Grote J."/>
            <person name="Schott T."/>
            <person name="Bruckner C.G."/>
            <person name="Glockner F.O."/>
            <person name="Jost G."/>
            <person name="Teeling H."/>
            <person name="Labrenz M."/>
            <person name="Jurgens K."/>
        </authorList>
    </citation>
    <scope>NUCLEOTIDE SEQUENCE [LARGE SCALE GENOMIC DNA]</scope>
    <source>
        <strain evidence="8 9">GD1</strain>
    </source>
</reference>
<evidence type="ECO:0000313" key="9">
    <source>
        <dbReference type="Proteomes" id="UP000006431"/>
    </source>
</evidence>
<protein>
    <submittedName>
        <fullName evidence="8">Flagellar basal body rod protein</fullName>
    </submittedName>
</protein>
<dbReference type="InterPro" id="IPR019776">
    <property type="entry name" value="Flagellar_basal_body_rod_CS"/>
</dbReference>
<evidence type="ECO:0000259" key="6">
    <source>
        <dbReference type="Pfam" id="PF06429"/>
    </source>
</evidence>
<comment type="similarity">
    <text evidence="2 4">Belongs to the flagella basal body rod proteins family.</text>
</comment>
<keyword evidence="3 4" id="KW-0975">Bacterial flagellum</keyword>
<keyword evidence="8" id="KW-0969">Cilium</keyword>
<dbReference type="Pfam" id="PF22692">
    <property type="entry name" value="LlgE_F_G_D1"/>
    <property type="match status" value="1"/>
</dbReference>
<dbReference type="PATRIC" id="fig|929558.5.peg.1280"/>
<feature type="domain" description="Flagellar basal body rod protein N-terminal" evidence="5">
    <location>
        <begin position="6"/>
        <end position="36"/>
    </location>
</feature>
<dbReference type="GO" id="GO:0009425">
    <property type="term" value="C:bacterial-type flagellum basal body"/>
    <property type="evidence" value="ECO:0007669"/>
    <property type="project" value="UniProtKB-SubCell"/>
</dbReference>
<proteinExistence type="inferred from homology"/>
<accession>B6BH25</accession>
<evidence type="ECO:0000256" key="4">
    <source>
        <dbReference type="RuleBase" id="RU362116"/>
    </source>
</evidence>
<comment type="caution">
    <text evidence="8">The sequence shown here is derived from an EMBL/GenBank/DDBJ whole genome shotgun (WGS) entry which is preliminary data.</text>
</comment>
<evidence type="ECO:0000259" key="7">
    <source>
        <dbReference type="Pfam" id="PF22692"/>
    </source>
</evidence>
<dbReference type="InterPro" id="IPR037925">
    <property type="entry name" value="FlgE/F/G-like"/>
</dbReference>
<dbReference type="EMBL" id="AFRZ01000001">
    <property type="protein sequence ID" value="EHP29812.1"/>
    <property type="molecule type" value="Genomic_DNA"/>
</dbReference>
<dbReference type="RefSeq" id="WP_008335300.1">
    <property type="nucleotide sequence ID" value="NZ_AFRZ01000001.1"/>
</dbReference>
<dbReference type="STRING" id="929558.SMGD1_1288"/>
<dbReference type="Proteomes" id="UP000006431">
    <property type="component" value="Unassembled WGS sequence"/>
</dbReference>
<dbReference type="Pfam" id="PF00460">
    <property type="entry name" value="Flg_bb_rod"/>
    <property type="match status" value="1"/>
</dbReference>
<dbReference type="PANTHER" id="PTHR30435">
    <property type="entry name" value="FLAGELLAR PROTEIN"/>
    <property type="match status" value="1"/>
</dbReference>
<evidence type="ECO:0000256" key="2">
    <source>
        <dbReference type="ARBA" id="ARBA00009677"/>
    </source>
</evidence>
<dbReference type="InterPro" id="IPR020013">
    <property type="entry name" value="Flagellar_FlgE/F/G"/>
</dbReference>